<feature type="transmembrane region" description="Helical" evidence="6">
    <location>
        <begin position="354"/>
        <end position="375"/>
    </location>
</feature>
<dbReference type="Pfam" id="PF16913">
    <property type="entry name" value="PUNUT"/>
    <property type="match status" value="1"/>
</dbReference>
<evidence type="ECO:0000256" key="3">
    <source>
        <dbReference type="ARBA" id="ARBA00022692"/>
    </source>
</evidence>
<feature type="transmembrane region" description="Helical" evidence="6">
    <location>
        <begin position="284"/>
        <end position="305"/>
    </location>
</feature>
<dbReference type="Proteomes" id="UP000554482">
    <property type="component" value="Unassembled WGS sequence"/>
</dbReference>
<feature type="transmembrane region" description="Helical" evidence="6">
    <location>
        <begin position="115"/>
        <end position="135"/>
    </location>
</feature>
<dbReference type="PANTHER" id="PTHR31376">
    <property type="entry name" value="OS09G0467300 PROTEIN-RELATED"/>
    <property type="match status" value="1"/>
</dbReference>
<feature type="transmembrane region" description="Helical" evidence="6">
    <location>
        <begin position="81"/>
        <end position="103"/>
    </location>
</feature>
<evidence type="ECO:0000256" key="1">
    <source>
        <dbReference type="ARBA" id="ARBA00006213"/>
    </source>
</evidence>
<reference evidence="7 8" key="1">
    <citation type="submission" date="2020-06" db="EMBL/GenBank/DDBJ databases">
        <title>Transcriptomic and genomic resources for Thalictrum thalictroides and T. hernandezii: Facilitating candidate gene discovery in an emerging model plant lineage.</title>
        <authorList>
            <person name="Arias T."/>
            <person name="Riano-Pachon D.M."/>
            <person name="Di Stilio V.S."/>
        </authorList>
    </citation>
    <scope>NUCLEOTIDE SEQUENCE [LARGE SCALE GENOMIC DNA]</scope>
    <source>
        <strain evidence="8">cv. WT478/WT964</strain>
        <tissue evidence="7">Leaves</tissue>
    </source>
</reference>
<evidence type="ECO:0000313" key="7">
    <source>
        <dbReference type="EMBL" id="KAF5204275.1"/>
    </source>
</evidence>
<evidence type="ECO:0000256" key="5">
    <source>
        <dbReference type="ARBA" id="ARBA00023136"/>
    </source>
</evidence>
<dbReference type="GO" id="GO:0005345">
    <property type="term" value="F:purine nucleobase transmembrane transporter activity"/>
    <property type="evidence" value="ECO:0007669"/>
    <property type="project" value="UniProtKB-UniRule"/>
</dbReference>
<evidence type="ECO:0000313" key="8">
    <source>
        <dbReference type="Proteomes" id="UP000554482"/>
    </source>
</evidence>
<keyword evidence="2 6" id="KW-0813">Transport</keyword>
<keyword evidence="8" id="KW-1185">Reference proteome</keyword>
<feature type="transmembrane region" description="Helical" evidence="6">
    <location>
        <begin position="325"/>
        <end position="347"/>
    </location>
</feature>
<sequence>MVAIAKWLATLVQSGGFPHFLLTKSPTTSTSDPGVMERTQELELQIKESHEPNSSDNTIATPKDPSVTIQHKLIRRGGHRWWFLVSLYSLLTLIGQTAATLLGRFYFDNGGNSKWLATFVQSGGFPILIPFLILFSSQSSSMPNTTNNIKTKSPSFAKLLVCYVSIGLAVSGDNLMYSYGLLYLPVSTYSLLCATQLAFNAVFSYFFNALKLTPYVLNSLVLLTISASVLGLQGNTSSPSNIPKGKFIVGFLCTIGASALYSLVLSLTQVFFEKIIKKETFTVVLKMQIYTAMVATCTCVVGVFVSGEWRELKGEMQLFKTGRVSYVMTLAWTAVLWQVFAVSSLGLIFEASSLFSNVISTVCLPIVPILAVILFHDKMDGMKVVAMVLAIWGFVSYVFEHYLDYSKLKAARTNANDRSVF</sequence>
<accession>A0A7J6X609</accession>
<name>A0A7J6X609_THATH</name>
<keyword evidence="5 6" id="KW-0472">Membrane</keyword>
<keyword evidence="4 6" id="KW-1133">Transmembrane helix</keyword>
<protein>
    <recommendedName>
        <fullName evidence="6">Probable purine permease</fullName>
    </recommendedName>
</protein>
<dbReference type="EMBL" id="JABWDY010005640">
    <property type="protein sequence ID" value="KAF5204275.1"/>
    <property type="molecule type" value="Genomic_DNA"/>
</dbReference>
<dbReference type="InterPro" id="IPR030182">
    <property type="entry name" value="PUP_plant"/>
</dbReference>
<evidence type="ECO:0000256" key="2">
    <source>
        <dbReference type="ARBA" id="ARBA00022448"/>
    </source>
</evidence>
<proteinExistence type="inferred from homology"/>
<gene>
    <name evidence="7" type="ORF">FRX31_006143</name>
</gene>
<comment type="subcellular location">
    <subcellularLocation>
        <location evidence="6">Membrane</location>
        <topology evidence="6">Multi-pass membrane protein</topology>
    </subcellularLocation>
</comment>
<dbReference type="GO" id="GO:0016020">
    <property type="term" value="C:membrane"/>
    <property type="evidence" value="ECO:0007669"/>
    <property type="project" value="UniProtKB-SubCell"/>
</dbReference>
<comment type="caution">
    <text evidence="7">The sequence shown here is derived from an EMBL/GenBank/DDBJ whole genome shotgun (WGS) entry which is preliminary data.</text>
</comment>
<organism evidence="7 8">
    <name type="scientific">Thalictrum thalictroides</name>
    <name type="common">Rue-anemone</name>
    <name type="synonym">Anemone thalictroides</name>
    <dbReference type="NCBI Taxonomy" id="46969"/>
    <lineage>
        <taxon>Eukaryota</taxon>
        <taxon>Viridiplantae</taxon>
        <taxon>Streptophyta</taxon>
        <taxon>Embryophyta</taxon>
        <taxon>Tracheophyta</taxon>
        <taxon>Spermatophyta</taxon>
        <taxon>Magnoliopsida</taxon>
        <taxon>Ranunculales</taxon>
        <taxon>Ranunculaceae</taxon>
        <taxon>Thalictroideae</taxon>
        <taxon>Thalictrum</taxon>
    </lineage>
</organism>
<evidence type="ECO:0000256" key="6">
    <source>
        <dbReference type="RuleBase" id="RU368015"/>
    </source>
</evidence>
<feature type="transmembrane region" description="Helical" evidence="6">
    <location>
        <begin position="381"/>
        <end position="399"/>
    </location>
</feature>
<evidence type="ECO:0000256" key="4">
    <source>
        <dbReference type="ARBA" id="ARBA00022989"/>
    </source>
</evidence>
<feature type="transmembrane region" description="Helical" evidence="6">
    <location>
        <begin position="156"/>
        <end position="177"/>
    </location>
</feature>
<dbReference type="OrthoDB" id="1907510at2759"/>
<dbReference type="AlphaFoldDB" id="A0A7J6X609"/>
<feature type="transmembrane region" description="Helical" evidence="6">
    <location>
        <begin position="189"/>
        <end position="208"/>
    </location>
</feature>
<feature type="transmembrane region" description="Helical" evidence="6">
    <location>
        <begin position="247"/>
        <end position="272"/>
    </location>
</feature>
<keyword evidence="3 6" id="KW-0812">Transmembrane</keyword>
<dbReference type="PANTHER" id="PTHR31376:SF17">
    <property type="entry name" value="PURINE PERMEASE 21-RELATED"/>
    <property type="match status" value="1"/>
</dbReference>
<dbReference type="GO" id="GO:0015211">
    <property type="term" value="F:purine nucleoside transmembrane transporter activity"/>
    <property type="evidence" value="ECO:0007669"/>
    <property type="project" value="UniProtKB-UniRule"/>
</dbReference>
<feature type="transmembrane region" description="Helical" evidence="6">
    <location>
        <begin position="215"/>
        <end position="235"/>
    </location>
</feature>
<comment type="similarity">
    <text evidence="1 6">Belongs to the purine permeases (TC 2.A.7.14) family.</text>
</comment>